<evidence type="ECO:0000313" key="3">
    <source>
        <dbReference type="Proteomes" id="UP000011718"/>
    </source>
</evidence>
<dbReference type="HOGENOM" id="CLU_3338446_0_0_2"/>
<feature type="compositionally biased region" description="Basic residues" evidence="1">
    <location>
        <begin position="1"/>
        <end position="13"/>
    </location>
</feature>
<evidence type="ECO:0000313" key="2">
    <source>
        <dbReference type="EMBL" id="AGF96475.1"/>
    </source>
</evidence>
<reference evidence="2 3" key="1">
    <citation type="journal article" date="2013" name="Genome Announc.">
        <title>Complete Genome of a Methanosarcina mazei Strain Isolated from Sediment Samples from an Amazonian Flooded Area.</title>
        <authorList>
            <person name="Assis das Gracas D."/>
            <person name="Thiago Juca Ramos R."/>
            <person name="Vieira Araujo A.C."/>
            <person name="Zahlouth R."/>
            <person name="Ribeiro Carneiro A."/>
            <person name="Souza Lopes T."/>
            <person name="Azevedo Barauna R."/>
            <person name="Azevedo V."/>
            <person name="Cruz Schneider M.P."/>
            <person name="Pellizari V.H."/>
            <person name="Silva A."/>
        </authorList>
    </citation>
    <scope>NUCLEOTIDE SEQUENCE [LARGE SCALE GENOMIC DNA]</scope>
    <source>
        <strain evidence="2 3">Tuc01</strain>
    </source>
</reference>
<gene>
    <name evidence="2" type="ORF">MmTuc01_1082</name>
</gene>
<feature type="region of interest" description="Disordered" evidence="1">
    <location>
        <begin position="1"/>
        <end position="37"/>
    </location>
</feature>
<accession>M1Q2K2</accession>
<evidence type="ECO:0000256" key="1">
    <source>
        <dbReference type="SAM" id="MobiDB-lite"/>
    </source>
</evidence>
<protein>
    <submittedName>
        <fullName evidence="2">Uncharacterized protein</fullName>
    </submittedName>
</protein>
<name>M1Q2K2_METMZ</name>
<dbReference type="KEGG" id="mmaz:MmTuc01_1082"/>
<sequence>MKRLVKKSKKGVRKSPDAAKVSASPNTASLNYAPPSI</sequence>
<dbReference type="Proteomes" id="UP000011718">
    <property type="component" value="Chromosome"/>
</dbReference>
<proteinExistence type="predicted"/>
<dbReference type="AlphaFoldDB" id="M1Q2K2"/>
<dbReference type="EMBL" id="CP004144">
    <property type="protein sequence ID" value="AGF96475.1"/>
    <property type="molecule type" value="Genomic_DNA"/>
</dbReference>
<organism evidence="2 3">
    <name type="scientific">Methanosarcina mazei Tuc01</name>
    <dbReference type="NCBI Taxonomy" id="1236903"/>
    <lineage>
        <taxon>Archaea</taxon>
        <taxon>Methanobacteriati</taxon>
        <taxon>Methanobacteriota</taxon>
        <taxon>Stenosarchaea group</taxon>
        <taxon>Methanomicrobia</taxon>
        <taxon>Methanosarcinales</taxon>
        <taxon>Methanosarcinaceae</taxon>
        <taxon>Methanosarcina</taxon>
    </lineage>
</organism>
<dbReference type="BioCyc" id="MMAZ1236903:G139K-1032-MONOMER"/>